<reference evidence="2 3" key="1">
    <citation type="submission" date="2023-08" db="EMBL/GenBank/DDBJ databases">
        <title>A Necator americanus chromosomal reference genome.</title>
        <authorList>
            <person name="Ilik V."/>
            <person name="Petrzelkova K.J."/>
            <person name="Pardy F."/>
            <person name="Fuh T."/>
            <person name="Niatou-Singa F.S."/>
            <person name="Gouil Q."/>
            <person name="Baker L."/>
            <person name="Ritchie M.E."/>
            <person name="Jex A.R."/>
            <person name="Gazzola D."/>
            <person name="Li H."/>
            <person name="Toshio Fujiwara R."/>
            <person name="Zhan B."/>
            <person name="Aroian R.V."/>
            <person name="Pafco B."/>
            <person name="Schwarz E.M."/>
        </authorList>
    </citation>
    <scope>NUCLEOTIDE SEQUENCE [LARGE SCALE GENOMIC DNA]</scope>
    <source>
        <strain evidence="2 3">Aroian</strain>
        <tissue evidence="2">Whole animal</tissue>
    </source>
</reference>
<gene>
    <name evidence="2" type="primary">Necator_chrIII.g10425</name>
    <name evidence="2" type="ORF">RB195_009660</name>
</gene>
<comment type="caution">
    <text evidence="2">The sequence shown here is derived from an EMBL/GenBank/DDBJ whole genome shotgun (WGS) entry which is preliminary data.</text>
</comment>
<sequence>MSSDEMLGGQRALRRTKKPQELSIFKDIHKETNRKSKKHPPLKYHQLSTSKLQHPLIRCQHQEERTD</sequence>
<organism evidence="2 3">
    <name type="scientific">Necator americanus</name>
    <name type="common">Human hookworm</name>
    <dbReference type="NCBI Taxonomy" id="51031"/>
    <lineage>
        <taxon>Eukaryota</taxon>
        <taxon>Metazoa</taxon>
        <taxon>Ecdysozoa</taxon>
        <taxon>Nematoda</taxon>
        <taxon>Chromadorea</taxon>
        <taxon>Rhabditida</taxon>
        <taxon>Rhabditina</taxon>
        <taxon>Rhabditomorpha</taxon>
        <taxon>Strongyloidea</taxon>
        <taxon>Ancylostomatidae</taxon>
        <taxon>Bunostominae</taxon>
        <taxon>Necator</taxon>
    </lineage>
</organism>
<feature type="compositionally biased region" description="Basic and acidic residues" evidence="1">
    <location>
        <begin position="18"/>
        <end position="34"/>
    </location>
</feature>
<dbReference type="EMBL" id="JAVFWL010000003">
    <property type="protein sequence ID" value="KAK6741916.1"/>
    <property type="molecule type" value="Genomic_DNA"/>
</dbReference>
<feature type="region of interest" description="Disordered" evidence="1">
    <location>
        <begin position="1"/>
        <end position="53"/>
    </location>
</feature>
<evidence type="ECO:0000313" key="2">
    <source>
        <dbReference type="EMBL" id="KAK6741916.1"/>
    </source>
</evidence>
<proteinExistence type="predicted"/>
<keyword evidence="3" id="KW-1185">Reference proteome</keyword>
<evidence type="ECO:0000313" key="3">
    <source>
        <dbReference type="Proteomes" id="UP001303046"/>
    </source>
</evidence>
<protein>
    <submittedName>
        <fullName evidence="2">Uncharacterized protein</fullName>
    </submittedName>
</protein>
<name>A0ABR1CVJ1_NECAM</name>
<accession>A0ABR1CVJ1</accession>
<dbReference type="Proteomes" id="UP001303046">
    <property type="component" value="Unassembled WGS sequence"/>
</dbReference>
<evidence type="ECO:0000256" key="1">
    <source>
        <dbReference type="SAM" id="MobiDB-lite"/>
    </source>
</evidence>